<dbReference type="EMBL" id="JAPVEA010000001">
    <property type="protein sequence ID" value="KAJ5464351.1"/>
    <property type="molecule type" value="Genomic_DNA"/>
</dbReference>
<gene>
    <name evidence="1" type="ORF">N7458_000037</name>
</gene>
<sequence>MYANPTDSDPKTQWTTSGADKLWDALVYEYQQNTHKKYKSLSHYVAEALGDTAANFDCAIGALDSNDGKNDCLTYEGKCNQAIGPAGYLILNSLSSVANVRSAICFFWYKMFNTHLLQFYSPFAEQLSLAEGKDLTSVDDIAERFVKYNKPKMSAAEIIGFVADFLSLGVGQIVSKGVESAVGPLTKATGKGDVAPDYVSSQVAQYYKNQLNNYKQMGNQMAFEVTTVAGEYISAGKNLVEGATSMITEASSFMKLMDSISDQWAKNINGYSTKLFDGALSADGVTADGVSNFATLSNMLEDGRFSRAVRPQNIIANAQKAMYAQLIPIALHQNDDSRPTLIAKKDELFGEMFHPYGSDEWKGSAVTVKKYPKLCFFFVDANKSGAGGQTYRFEQPKQQLSVIDGMTHNEMTGDQSVVGGLTLEVLAQSIHEGFLKNGNKKDAFKIEKNLKANDPTSLFDNELTAPGLYNAYFNECGNFDPNSNLDKNTDMDDISENIIKARDWSFADSSKGYPCIPGVKSPYDGDK</sequence>
<reference evidence="1" key="1">
    <citation type="submission" date="2022-12" db="EMBL/GenBank/DDBJ databases">
        <authorList>
            <person name="Petersen C."/>
        </authorList>
    </citation>
    <scope>NUCLEOTIDE SEQUENCE</scope>
    <source>
        <strain evidence="1">IBT 16125</strain>
    </source>
</reference>
<dbReference type="Proteomes" id="UP001213681">
    <property type="component" value="Unassembled WGS sequence"/>
</dbReference>
<accession>A0AAD6G8E2</accession>
<organism evidence="1 2">
    <name type="scientific">Penicillium daleae</name>
    <dbReference type="NCBI Taxonomy" id="63821"/>
    <lineage>
        <taxon>Eukaryota</taxon>
        <taxon>Fungi</taxon>
        <taxon>Dikarya</taxon>
        <taxon>Ascomycota</taxon>
        <taxon>Pezizomycotina</taxon>
        <taxon>Eurotiomycetes</taxon>
        <taxon>Eurotiomycetidae</taxon>
        <taxon>Eurotiales</taxon>
        <taxon>Aspergillaceae</taxon>
        <taxon>Penicillium</taxon>
    </lineage>
</organism>
<dbReference type="AlphaFoldDB" id="A0AAD6G8E2"/>
<proteinExistence type="predicted"/>
<evidence type="ECO:0000313" key="1">
    <source>
        <dbReference type="EMBL" id="KAJ5464351.1"/>
    </source>
</evidence>
<name>A0AAD6G8E2_9EURO</name>
<reference evidence="1" key="2">
    <citation type="journal article" date="2023" name="IMA Fungus">
        <title>Comparative genomic study of the Penicillium genus elucidates a diverse pangenome and 15 lateral gene transfer events.</title>
        <authorList>
            <person name="Petersen C."/>
            <person name="Sorensen T."/>
            <person name="Nielsen M.R."/>
            <person name="Sondergaard T.E."/>
            <person name="Sorensen J.L."/>
            <person name="Fitzpatrick D.A."/>
            <person name="Frisvad J.C."/>
            <person name="Nielsen K.L."/>
        </authorList>
    </citation>
    <scope>NUCLEOTIDE SEQUENCE</scope>
    <source>
        <strain evidence="1">IBT 16125</strain>
    </source>
</reference>
<dbReference type="GeneID" id="81593674"/>
<dbReference type="RefSeq" id="XP_056771198.1">
    <property type="nucleotide sequence ID" value="XM_056903431.1"/>
</dbReference>
<protein>
    <submittedName>
        <fullName evidence="1">Uncharacterized protein</fullName>
    </submittedName>
</protein>
<comment type="caution">
    <text evidence="1">The sequence shown here is derived from an EMBL/GenBank/DDBJ whole genome shotgun (WGS) entry which is preliminary data.</text>
</comment>
<keyword evidence="2" id="KW-1185">Reference proteome</keyword>
<evidence type="ECO:0000313" key="2">
    <source>
        <dbReference type="Proteomes" id="UP001213681"/>
    </source>
</evidence>